<dbReference type="Proteomes" id="UP001056120">
    <property type="component" value="Linkage Group LG13"/>
</dbReference>
<evidence type="ECO:0000313" key="2">
    <source>
        <dbReference type="Proteomes" id="UP001056120"/>
    </source>
</evidence>
<sequence>MWVPKGAKLRSKVLDEAHKSRYSMHSGTMKMYQDLKKEYWWPNMKNDVTGYDIVDRLTKSAHFLPIRETYSLEKVEKVFINEIVSKHGVPSSIVSDRDTRFTSRFWKRFHESRGTRLNISMAYHPSKRWRICFGHAL</sequence>
<dbReference type="EMBL" id="CM042030">
    <property type="protein sequence ID" value="KAI3786554.1"/>
    <property type="molecule type" value="Genomic_DNA"/>
</dbReference>
<proteinExistence type="predicted"/>
<reference evidence="2" key="1">
    <citation type="journal article" date="2022" name="Mol. Ecol. Resour.">
        <title>The genomes of chicory, endive, great burdock and yacon provide insights into Asteraceae palaeo-polyploidization history and plant inulin production.</title>
        <authorList>
            <person name="Fan W."/>
            <person name="Wang S."/>
            <person name="Wang H."/>
            <person name="Wang A."/>
            <person name="Jiang F."/>
            <person name="Liu H."/>
            <person name="Zhao H."/>
            <person name="Xu D."/>
            <person name="Zhang Y."/>
        </authorList>
    </citation>
    <scope>NUCLEOTIDE SEQUENCE [LARGE SCALE GENOMIC DNA]</scope>
    <source>
        <strain evidence="2">cv. Yunnan</strain>
    </source>
</reference>
<accession>A0ACB9GSS6</accession>
<keyword evidence="2" id="KW-1185">Reference proteome</keyword>
<gene>
    <name evidence="1" type="ORF">L1987_40316</name>
</gene>
<organism evidence="1 2">
    <name type="scientific">Smallanthus sonchifolius</name>
    <dbReference type="NCBI Taxonomy" id="185202"/>
    <lineage>
        <taxon>Eukaryota</taxon>
        <taxon>Viridiplantae</taxon>
        <taxon>Streptophyta</taxon>
        <taxon>Embryophyta</taxon>
        <taxon>Tracheophyta</taxon>
        <taxon>Spermatophyta</taxon>
        <taxon>Magnoliopsida</taxon>
        <taxon>eudicotyledons</taxon>
        <taxon>Gunneridae</taxon>
        <taxon>Pentapetalae</taxon>
        <taxon>asterids</taxon>
        <taxon>campanulids</taxon>
        <taxon>Asterales</taxon>
        <taxon>Asteraceae</taxon>
        <taxon>Asteroideae</taxon>
        <taxon>Heliantheae alliance</taxon>
        <taxon>Millerieae</taxon>
        <taxon>Smallanthus</taxon>
    </lineage>
</organism>
<name>A0ACB9GSS6_9ASTR</name>
<comment type="caution">
    <text evidence="1">The sequence shown here is derived from an EMBL/GenBank/DDBJ whole genome shotgun (WGS) entry which is preliminary data.</text>
</comment>
<protein>
    <submittedName>
        <fullName evidence="1">Uncharacterized protein</fullName>
    </submittedName>
</protein>
<evidence type="ECO:0000313" key="1">
    <source>
        <dbReference type="EMBL" id="KAI3786554.1"/>
    </source>
</evidence>
<reference evidence="1 2" key="2">
    <citation type="journal article" date="2022" name="Mol. Ecol. Resour.">
        <title>The genomes of chicory, endive, great burdock and yacon provide insights into Asteraceae paleo-polyploidization history and plant inulin production.</title>
        <authorList>
            <person name="Fan W."/>
            <person name="Wang S."/>
            <person name="Wang H."/>
            <person name="Wang A."/>
            <person name="Jiang F."/>
            <person name="Liu H."/>
            <person name="Zhao H."/>
            <person name="Xu D."/>
            <person name="Zhang Y."/>
        </authorList>
    </citation>
    <scope>NUCLEOTIDE SEQUENCE [LARGE SCALE GENOMIC DNA]</scope>
    <source>
        <strain evidence="2">cv. Yunnan</strain>
        <tissue evidence="1">Leaves</tissue>
    </source>
</reference>